<proteinExistence type="predicted"/>
<dbReference type="AlphaFoldDB" id="A0A7W8DPU8"/>
<dbReference type="GO" id="GO:0004519">
    <property type="term" value="F:endonuclease activity"/>
    <property type="evidence" value="ECO:0007669"/>
    <property type="project" value="UniProtKB-KW"/>
</dbReference>
<keyword evidence="2" id="KW-0378">Hydrolase</keyword>
<evidence type="ECO:0000256" key="1">
    <source>
        <dbReference type="SAM" id="MobiDB-lite"/>
    </source>
</evidence>
<dbReference type="Proteomes" id="UP000534294">
    <property type="component" value="Unassembled WGS sequence"/>
</dbReference>
<feature type="region of interest" description="Disordered" evidence="1">
    <location>
        <begin position="48"/>
        <end position="79"/>
    </location>
</feature>
<feature type="compositionally biased region" description="Acidic residues" evidence="1">
    <location>
        <begin position="118"/>
        <end position="135"/>
    </location>
</feature>
<name>A0A7W8DPU8_9BACT</name>
<gene>
    <name evidence="2" type="ORF">HNQ64_002287</name>
</gene>
<comment type="caution">
    <text evidence="2">The sequence shown here is derived from an EMBL/GenBank/DDBJ whole genome shotgun (WGS) entry which is preliminary data.</text>
</comment>
<evidence type="ECO:0000313" key="3">
    <source>
        <dbReference type="Proteomes" id="UP000534294"/>
    </source>
</evidence>
<keyword evidence="3" id="KW-1185">Reference proteome</keyword>
<sequence length="251" mass="27659">MAGLKRKLAEQAVRPVTGALPAVVPTALLTEVLPSVSDIFPEQRSSVGMAATLPPDPVTEPKLAIPSIPDLPETLRPERSPVGEVPIFRSRLRLKSIADSPASTQEEQAVEPFSFLLPEEDPDTADSMSPEDAESTEGTPISALSFILNPDSTAITAPVSAPPSVIPENDPVLGLIFKERPADVDNLTRLQGISPTLQNRLQELGIYRFQQIASWNHSHVREFSRRLAFKDRIERERWVEQARRFMDGELV</sequence>
<organism evidence="2 3">
    <name type="scientific">Prosthecobacter dejongeii</name>
    <dbReference type="NCBI Taxonomy" id="48465"/>
    <lineage>
        <taxon>Bacteria</taxon>
        <taxon>Pseudomonadati</taxon>
        <taxon>Verrucomicrobiota</taxon>
        <taxon>Verrucomicrobiia</taxon>
        <taxon>Verrucomicrobiales</taxon>
        <taxon>Verrucomicrobiaceae</taxon>
        <taxon>Prosthecobacter</taxon>
    </lineage>
</organism>
<accession>A0A7W8DPU8</accession>
<protein>
    <submittedName>
        <fullName evidence="2">Putative flap endonuclease-1-like 5' DNA nuclease</fullName>
    </submittedName>
</protein>
<evidence type="ECO:0000313" key="2">
    <source>
        <dbReference type="EMBL" id="MBB5038029.1"/>
    </source>
</evidence>
<reference evidence="2 3" key="1">
    <citation type="submission" date="2020-08" db="EMBL/GenBank/DDBJ databases">
        <title>Genomic Encyclopedia of Type Strains, Phase IV (KMG-IV): sequencing the most valuable type-strain genomes for metagenomic binning, comparative biology and taxonomic classification.</title>
        <authorList>
            <person name="Goeker M."/>
        </authorList>
    </citation>
    <scope>NUCLEOTIDE SEQUENCE [LARGE SCALE GENOMIC DNA]</scope>
    <source>
        <strain evidence="2 3">DSM 12251</strain>
    </source>
</reference>
<keyword evidence="2" id="KW-0255">Endonuclease</keyword>
<keyword evidence="2" id="KW-0540">Nuclease</keyword>
<dbReference type="EMBL" id="JACHIF010000004">
    <property type="protein sequence ID" value="MBB5038029.1"/>
    <property type="molecule type" value="Genomic_DNA"/>
</dbReference>
<feature type="region of interest" description="Disordered" evidence="1">
    <location>
        <begin position="118"/>
        <end position="137"/>
    </location>
</feature>